<dbReference type="OrthoDB" id="5335210at2759"/>
<feature type="compositionally biased region" description="Low complexity" evidence="1">
    <location>
        <begin position="471"/>
        <end position="492"/>
    </location>
</feature>
<dbReference type="Proteomes" id="UP000800038">
    <property type="component" value="Unassembled WGS sequence"/>
</dbReference>
<keyword evidence="3" id="KW-1185">Reference proteome</keyword>
<gene>
    <name evidence="2" type="ORF">EJ02DRAFT_10247</name>
</gene>
<evidence type="ECO:0000256" key="1">
    <source>
        <dbReference type="SAM" id="MobiDB-lite"/>
    </source>
</evidence>
<feature type="region of interest" description="Disordered" evidence="1">
    <location>
        <begin position="907"/>
        <end position="1034"/>
    </location>
</feature>
<feature type="region of interest" description="Disordered" evidence="1">
    <location>
        <begin position="417"/>
        <end position="609"/>
    </location>
</feature>
<feature type="region of interest" description="Disordered" evidence="1">
    <location>
        <begin position="648"/>
        <end position="699"/>
    </location>
</feature>
<feature type="region of interest" description="Disordered" evidence="1">
    <location>
        <begin position="809"/>
        <end position="893"/>
    </location>
</feature>
<feature type="compositionally biased region" description="Basic and acidic residues" evidence="1">
    <location>
        <begin position="433"/>
        <end position="448"/>
    </location>
</feature>
<feature type="compositionally biased region" description="Low complexity" evidence="1">
    <location>
        <begin position="346"/>
        <end position="355"/>
    </location>
</feature>
<reference evidence="2" key="1">
    <citation type="journal article" date="2020" name="Stud. Mycol.">
        <title>101 Dothideomycetes genomes: a test case for predicting lifestyles and emergence of pathogens.</title>
        <authorList>
            <person name="Haridas S."/>
            <person name="Albert R."/>
            <person name="Binder M."/>
            <person name="Bloem J."/>
            <person name="Labutti K."/>
            <person name="Salamov A."/>
            <person name="Andreopoulos B."/>
            <person name="Baker S."/>
            <person name="Barry K."/>
            <person name="Bills G."/>
            <person name="Bluhm B."/>
            <person name="Cannon C."/>
            <person name="Castanera R."/>
            <person name="Culley D."/>
            <person name="Daum C."/>
            <person name="Ezra D."/>
            <person name="Gonzalez J."/>
            <person name="Henrissat B."/>
            <person name="Kuo A."/>
            <person name="Liang C."/>
            <person name="Lipzen A."/>
            <person name="Lutzoni F."/>
            <person name="Magnuson J."/>
            <person name="Mondo S."/>
            <person name="Nolan M."/>
            <person name="Ohm R."/>
            <person name="Pangilinan J."/>
            <person name="Park H.-J."/>
            <person name="Ramirez L."/>
            <person name="Alfaro M."/>
            <person name="Sun H."/>
            <person name="Tritt A."/>
            <person name="Yoshinaga Y."/>
            <person name="Zwiers L.-H."/>
            <person name="Turgeon B."/>
            <person name="Goodwin S."/>
            <person name="Spatafora J."/>
            <person name="Crous P."/>
            <person name="Grigoriev I."/>
        </authorList>
    </citation>
    <scope>NUCLEOTIDE SEQUENCE</scope>
    <source>
        <strain evidence="2">CBS 161.51</strain>
    </source>
</reference>
<feature type="region of interest" description="Disordered" evidence="1">
    <location>
        <begin position="244"/>
        <end position="268"/>
    </location>
</feature>
<feature type="region of interest" description="Disordered" evidence="1">
    <location>
        <begin position="300"/>
        <end position="376"/>
    </location>
</feature>
<feature type="compositionally biased region" description="Basic and acidic residues" evidence="1">
    <location>
        <begin position="840"/>
        <end position="851"/>
    </location>
</feature>
<feature type="region of interest" description="Disordered" evidence="1">
    <location>
        <begin position="1"/>
        <end position="31"/>
    </location>
</feature>
<feature type="region of interest" description="Disordered" evidence="1">
    <location>
        <begin position="188"/>
        <end position="228"/>
    </location>
</feature>
<feature type="compositionally biased region" description="Polar residues" evidence="1">
    <location>
        <begin position="305"/>
        <end position="323"/>
    </location>
</feature>
<feature type="compositionally biased region" description="Polar residues" evidence="1">
    <location>
        <begin position="508"/>
        <end position="518"/>
    </location>
</feature>
<organism evidence="2 3">
    <name type="scientific">Clathrospora elynae</name>
    <dbReference type="NCBI Taxonomy" id="706981"/>
    <lineage>
        <taxon>Eukaryota</taxon>
        <taxon>Fungi</taxon>
        <taxon>Dikarya</taxon>
        <taxon>Ascomycota</taxon>
        <taxon>Pezizomycotina</taxon>
        <taxon>Dothideomycetes</taxon>
        <taxon>Pleosporomycetidae</taxon>
        <taxon>Pleosporales</taxon>
        <taxon>Diademaceae</taxon>
        <taxon>Clathrospora</taxon>
    </lineage>
</organism>
<accession>A0A6A5T4V5</accession>
<sequence>MNRWLTRKKDAGEDPTAGKKAKKGKKGQEEVKPEFDLISALPKVDDFRTSLIMPGLSTRFSMLREQDDPASKIGKASDDSVLQPKRQSRLHEFGFVPGGLSDIAEVSSLNGSIRPLFANKRTNSFDSSRDDDGSGSIMTRARPGEGNVLFGGRQKIYMVSNNNTKGLGRTLYDDDVNMSAYQRLRQEERDRLRQQPEEHEGQRSEPSSPTAFSRKRETSSSTNSGTLDLRISTAATSIASQGANSVTVSSPAFPPSASPVWSPDSTRSTTKRRLYDLGLDNHIQEQQSSSMHRLNTIHRARAPTGRSTPPISLSQARSATNLNDRFDRGPVFRSDSPNRPGFPGMSRNNSSSGSSPVLPRAQSPALTSPIASDSEEAHTLNAALQPHDRGKATAMGAFNKPKEAFSEEQYAERLRHMQQEREVREVSAPQVERSLRRPSLRDRAEQEKRRRAASQSRKGQEPESPAEQTTAPSAFSRFQAAASQMRPAAPATPSSPPKRQLPKPPSQHAESLDQQNSGTFFTSQDSSDDEQETSRPVIPRRFDNLPVATGPAPPIFEHPALRSRTTEDVYQTGPGAESADPPQSLTSRAELDGYGVDSPTLGPDNGGLSGMIRQHLRNVSNVSSNYGESGLSIMSPPLGLAIQTQNISTQPRQPGSESATPAPSTCSHSNPWDLDDIDNQYREERGSPNSASPIDGQKLTPLIMSATLPSDITTPWDLTPRRTHDRIASNETEADHEALQRDLAQRQRLIQENFRAKAQSRSTSPAPVQSSGLKNALNMLRAKSSRESFATVGQVEISNKSIRKLTLGANSANGSSSSLVSLHGGDRAKPSRVLQQSEQDAQREMEHRQRSTTDNNRTGRPGGRSPPASNRSSTRDRSSSGTSSGRSRSRADQYRDDLDQAMAEGSRAAYPPNTLPSLPGYVAHPTPPLPAERPSLDSQARMRSRSNSKTAATNYFESKHLQPIQTGTGLGRLPGSQAQSPGLPISPRPSPGGHNTPSSNGYPLPTSPMPLFSTSQTPPVSNPTTPNATAFNPSVIQPRQGMLRKKSVAKSEISEPIFLSTTSVIDTVNLPAGASLKNGIDLDAPPVPPINPMRRRFGFGRGESQSPTSDPGVQPGMDTSRTPHVEPLRIGSPDALASQAQQSKSRLRKATSEGKSLRGTAQSQLGPSPSIPQNGFTGRNNSPPRAIKNSSQAQQPVEGGMF</sequence>
<evidence type="ECO:0000313" key="3">
    <source>
        <dbReference type="Proteomes" id="UP000800038"/>
    </source>
</evidence>
<name>A0A6A5T4V5_9PLEO</name>
<feature type="region of interest" description="Disordered" evidence="1">
    <location>
        <begin position="122"/>
        <end position="148"/>
    </location>
</feature>
<feature type="compositionally biased region" description="Low complexity" evidence="1">
    <location>
        <begin position="809"/>
        <end position="819"/>
    </location>
</feature>
<feature type="compositionally biased region" description="Polar residues" evidence="1">
    <location>
        <begin position="648"/>
        <end position="670"/>
    </location>
</feature>
<feature type="region of interest" description="Disordered" evidence="1">
    <location>
        <begin position="1083"/>
        <end position="1202"/>
    </location>
</feature>
<feature type="compositionally biased region" description="Basic and acidic residues" evidence="1">
    <location>
        <begin position="188"/>
        <end position="203"/>
    </location>
</feature>
<feature type="compositionally biased region" description="Polar residues" evidence="1">
    <location>
        <begin position="1012"/>
        <end position="1034"/>
    </location>
</feature>
<feature type="compositionally biased region" description="Polar residues" evidence="1">
    <location>
        <begin position="945"/>
        <end position="956"/>
    </location>
</feature>
<dbReference type="EMBL" id="ML975997">
    <property type="protein sequence ID" value="KAF1948005.1"/>
    <property type="molecule type" value="Genomic_DNA"/>
</dbReference>
<feature type="compositionally biased region" description="Polar residues" evidence="1">
    <location>
        <begin position="1159"/>
        <end position="1195"/>
    </location>
</feature>
<evidence type="ECO:0000313" key="2">
    <source>
        <dbReference type="EMBL" id="KAF1948005.1"/>
    </source>
</evidence>
<feature type="compositionally biased region" description="Polar residues" evidence="1">
    <location>
        <begin position="1103"/>
        <end position="1120"/>
    </location>
</feature>
<protein>
    <submittedName>
        <fullName evidence="2">Uncharacterized protein</fullName>
    </submittedName>
</protein>
<dbReference type="AlphaFoldDB" id="A0A6A5T4V5"/>
<proteinExistence type="predicted"/>